<accession>A0ABM5ZZ13</accession>
<protein>
    <recommendedName>
        <fullName evidence="3">PD-(D/E)XK nuclease superfamily protein</fullName>
    </recommendedName>
</protein>
<dbReference type="InterPro" id="IPR029470">
    <property type="entry name" value="PDDEXK_4"/>
</dbReference>
<dbReference type="GeneID" id="33058887"/>
<gene>
    <name evidence="1" type="ORF">A3K91_1633</name>
</gene>
<dbReference type="RefSeq" id="WP_062844822.1">
    <property type="nucleotide sequence ID" value="NZ_CP014945.1"/>
</dbReference>
<keyword evidence="2" id="KW-1185">Reference proteome</keyword>
<dbReference type="Pfam" id="PF14281">
    <property type="entry name" value="PDDEXK_4"/>
    <property type="match status" value="1"/>
</dbReference>
<sequence length="343" mass="39863">MVTPNLFKFATSELSQDAFICWLLSWAKKDYKTGNDKHKALNKVAISVLALLFDKAGKTLPTSIDSIVVQRHVSNIDILCVLNDTYCILIEDKVGSVQHSEQLTRYKQFILNGHSQTFEEDNIIPIYLQTHDQSSYKKVIKDGFYPVVRKDLLDIFDNEQNEVLKYSDIYTNFYDYIQSIESAVQKFESQPVAEWGKRAWIGFFQYLQSYLGEGNWKYVANKSGGFMGFWAFKHRVNDVDVYLLLEQDKICFKVSVPSKNGRRKIRNEFYKLFVAQAPNFDFEVIKPKKFGSGKHMTFAILSTDVFNLNNDSSVDFRKIETLMENLQKYISYTINQYQSQISQ</sequence>
<evidence type="ECO:0008006" key="3">
    <source>
        <dbReference type="Google" id="ProtNLM"/>
    </source>
</evidence>
<organism evidence="1 2">
    <name type="scientific">Psychrobacter alimentarius</name>
    <dbReference type="NCBI Taxonomy" id="261164"/>
    <lineage>
        <taxon>Bacteria</taxon>
        <taxon>Pseudomonadati</taxon>
        <taxon>Pseudomonadota</taxon>
        <taxon>Gammaproteobacteria</taxon>
        <taxon>Moraxellales</taxon>
        <taxon>Moraxellaceae</taxon>
        <taxon>Psychrobacter</taxon>
    </lineage>
</organism>
<evidence type="ECO:0000313" key="2">
    <source>
        <dbReference type="Proteomes" id="UP000076104"/>
    </source>
</evidence>
<name>A0ABM5ZZ13_9GAMM</name>
<dbReference type="Proteomes" id="UP000076104">
    <property type="component" value="Chromosome"/>
</dbReference>
<reference evidence="1 2" key="1">
    <citation type="submission" date="2016-03" db="EMBL/GenBank/DDBJ databases">
        <title>Genome sequencing of Psychrobacter alimentarius PAMC 27889.</title>
        <authorList>
            <person name="Lee J."/>
            <person name="Kim O.-S."/>
        </authorList>
    </citation>
    <scope>NUCLEOTIDE SEQUENCE [LARGE SCALE GENOMIC DNA]</scope>
    <source>
        <strain evidence="1 2">PAMC 27889</strain>
    </source>
</reference>
<evidence type="ECO:0000313" key="1">
    <source>
        <dbReference type="EMBL" id="AMT97234.1"/>
    </source>
</evidence>
<dbReference type="EMBL" id="CP014945">
    <property type="protein sequence ID" value="AMT97234.1"/>
    <property type="molecule type" value="Genomic_DNA"/>
</dbReference>
<proteinExistence type="predicted"/>